<dbReference type="Proteomes" id="UP001139450">
    <property type="component" value="Unassembled WGS sequence"/>
</dbReference>
<evidence type="ECO:0000313" key="3">
    <source>
        <dbReference type="Proteomes" id="UP001139450"/>
    </source>
</evidence>
<name>A0A9X1X3A4_9SPHI</name>
<gene>
    <name evidence="2" type="ORF">MUY27_03780</name>
</gene>
<feature type="chain" id="PRO_5040875519" description="Peptidase S74 domain-containing protein" evidence="1">
    <location>
        <begin position="20"/>
        <end position="324"/>
    </location>
</feature>
<keyword evidence="3" id="KW-1185">Reference proteome</keyword>
<dbReference type="EMBL" id="JALJEJ010000002">
    <property type="protein sequence ID" value="MCJ8208813.1"/>
    <property type="molecule type" value="Genomic_DNA"/>
</dbReference>
<protein>
    <recommendedName>
        <fullName evidence="4">Peptidase S74 domain-containing protein</fullName>
    </recommendedName>
</protein>
<proteinExistence type="predicted"/>
<comment type="caution">
    <text evidence="2">The sequence shown here is derived from an EMBL/GenBank/DDBJ whole genome shotgun (WGS) entry which is preliminary data.</text>
</comment>
<keyword evidence="1" id="KW-0732">Signal</keyword>
<evidence type="ECO:0000313" key="2">
    <source>
        <dbReference type="EMBL" id="MCJ8208813.1"/>
    </source>
</evidence>
<feature type="signal peptide" evidence="1">
    <location>
        <begin position="1"/>
        <end position="19"/>
    </location>
</feature>
<dbReference type="AlphaFoldDB" id="A0A9X1X3A4"/>
<dbReference type="RefSeq" id="WP_245128649.1">
    <property type="nucleotide sequence ID" value="NZ_JALJEJ010000002.1"/>
</dbReference>
<sequence>MKKIFLITLLSFICSVSRAQLDVNSAPDASNPFNPGSWLRFTTGGTPTSIVEFWGLNLTGTNTQPVKINNTSLLVGYTSNGAGFGNGNAYISGSVGIGTTNPGAKFDVSGNVLVGTGGNDAYINIRGFNGSSSQIQNNSGLSANYNGLAITSNANNANNLPAWTLDLGGIDRFNYNNFDTYSVRRNNIEQFRITSNGNVGIGTTSPDQKLTVNGTIHASQVKVDTSIPVPDYVFKSGYRLKSLQDVKAYIDKNQHLPEIPSASQQEKEGVDLGKMNQLLLKKVEELTLYLIEEHRTNMILKFEIKTINKKLLQQPKTNAKQNQP</sequence>
<accession>A0A9X1X3A4</accession>
<evidence type="ECO:0008006" key="4">
    <source>
        <dbReference type="Google" id="ProtNLM"/>
    </source>
</evidence>
<organism evidence="2 3">
    <name type="scientific">Mucilaginibacter straminoryzae</name>
    <dbReference type="NCBI Taxonomy" id="2932774"/>
    <lineage>
        <taxon>Bacteria</taxon>
        <taxon>Pseudomonadati</taxon>
        <taxon>Bacteroidota</taxon>
        <taxon>Sphingobacteriia</taxon>
        <taxon>Sphingobacteriales</taxon>
        <taxon>Sphingobacteriaceae</taxon>
        <taxon>Mucilaginibacter</taxon>
    </lineage>
</organism>
<reference evidence="2" key="1">
    <citation type="submission" date="2022-04" db="EMBL/GenBank/DDBJ databases">
        <title>Mucilaginibacter sp. RS28 isolated from freshwater.</title>
        <authorList>
            <person name="Ko S.-R."/>
        </authorList>
    </citation>
    <scope>NUCLEOTIDE SEQUENCE</scope>
    <source>
        <strain evidence="2">RS28</strain>
    </source>
</reference>
<evidence type="ECO:0000256" key="1">
    <source>
        <dbReference type="SAM" id="SignalP"/>
    </source>
</evidence>